<comment type="caution">
    <text evidence="2">The sequence shown here is derived from an EMBL/GenBank/DDBJ whole genome shotgun (WGS) entry which is preliminary data.</text>
</comment>
<feature type="domain" description="Peptidase C39-like" evidence="1">
    <location>
        <begin position="50"/>
        <end position="193"/>
    </location>
</feature>
<evidence type="ECO:0000259" key="1">
    <source>
        <dbReference type="Pfam" id="PF13529"/>
    </source>
</evidence>
<name>A0A1F5RJV2_9BACT</name>
<dbReference type="InterPro" id="IPR039564">
    <property type="entry name" value="Peptidase_C39-like"/>
</dbReference>
<protein>
    <recommendedName>
        <fullName evidence="1">Peptidase C39-like domain-containing protein</fullName>
    </recommendedName>
</protein>
<evidence type="ECO:0000313" key="3">
    <source>
        <dbReference type="Proteomes" id="UP000177691"/>
    </source>
</evidence>
<dbReference type="Proteomes" id="UP000177691">
    <property type="component" value="Unassembled WGS sequence"/>
</dbReference>
<organism evidence="2 3">
    <name type="scientific">Candidatus Falkowbacteria bacterium RIFCSPHIGHO2_02_FULL_45_15</name>
    <dbReference type="NCBI Taxonomy" id="1797987"/>
    <lineage>
        <taxon>Bacteria</taxon>
        <taxon>Candidatus Falkowiibacteriota</taxon>
    </lineage>
</organism>
<proteinExistence type="predicted"/>
<accession>A0A1F5RJV2</accession>
<dbReference type="EMBL" id="MFFU01000061">
    <property type="protein sequence ID" value="OGF14675.1"/>
    <property type="molecule type" value="Genomic_DNA"/>
</dbReference>
<dbReference type="Pfam" id="PF13529">
    <property type="entry name" value="Peptidase_C39_2"/>
    <property type="match status" value="1"/>
</dbReference>
<dbReference type="Gene3D" id="3.90.70.10">
    <property type="entry name" value="Cysteine proteinases"/>
    <property type="match status" value="1"/>
</dbReference>
<dbReference type="AlphaFoldDB" id="A0A1F5RJV2"/>
<gene>
    <name evidence="2" type="ORF">A3D54_03330</name>
</gene>
<sequence>MLNQKPTNYLIISLALGCIFIFNTRVLTNTAVAANTNIPITVKQYYLTAVPFVPQAPFGEWKDKRFQDGCEEATSIIAVAWAQKKSLTKTQAKQEIIKIAAYEQKKFGGYADTSAADTLLRIIKGYFNYQRATLKKNITVDDIIAEIKNGYLIIAPFNGQKLKNPYYTAPGPERHMIIIRGYDETKNEFITNDVGTRRGENYRYPKDILFSAIRDYPTGNHQLIKKVEKNIIVVKNN</sequence>
<evidence type="ECO:0000313" key="2">
    <source>
        <dbReference type="EMBL" id="OGF14675.1"/>
    </source>
</evidence>
<reference evidence="2 3" key="1">
    <citation type="journal article" date="2016" name="Nat. Commun.">
        <title>Thousands of microbial genomes shed light on interconnected biogeochemical processes in an aquifer system.</title>
        <authorList>
            <person name="Anantharaman K."/>
            <person name="Brown C.T."/>
            <person name="Hug L.A."/>
            <person name="Sharon I."/>
            <person name="Castelle C.J."/>
            <person name="Probst A.J."/>
            <person name="Thomas B.C."/>
            <person name="Singh A."/>
            <person name="Wilkins M.J."/>
            <person name="Karaoz U."/>
            <person name="Brodie E.L."/>
            <person name="Williams K.H."/>
            <person name="Hubbard S.S."/>
            <person name="Banfield J.F."/>
        </authorList>
    </citation>
    <scope>NUCLEOTIDE SEQUENCE [LARGE SCALE GENOMIC DNA]</scope>
</reference>
<dbReference type="PROSITE" id="PS51257">
    <property type="entry name" value="PROKAR_LIPOPROTEIN"/>
    <property type="match status" value="1"/>
</dbReference>